<dbReference type="InterPro" id="IPR000962">
    <property type="entry name" value="Znf_DskA_TraR"/>
</dbReference>
<evidence type="ECO:0000256" key="4">
    <source>
        <dbReference type="PROSITE-ProRule" id="PRU00510"/>
    </source>
</evidence>
<organism evidence="6 7">
    <name type="scientific">Trebonia kvetii</name>
    <dbReference type="NCBI Taxonomy" id="2480626"/>
    <lineage>
        <taxon>Bacteria</taxon>
        <taxon>Bacillati</taxon>
        <taxon>Actinomycetota</taxon>
        <taxon>Actinomycetes</taxon>
        <taxon>Streptosporangiales</taxon>
        <taxon>Treboniaceae</taxon>
        <taxon>Trebonia</taxon>
    </lineage>
</organism>
<keyword evidence="3" id="KW-0862">Zinc</keyword>
<evidence type="ECO:0000256" key="1">
    <source>
        <dbReference type="ARBA" id="ARBA00022723"/>
    </source>
</evidence>
<dbReference type="SUPFAM" id="SSF109635">
    <property type="entry name" value="DnaK suppressor protein DksA, alpha-hairpin domain"/>
    <property type="match status" value="1"/>
</dbReference>
<dbReference type="EMBL" id="RPFW01000003">
    <property type="protein sequence ID" value="TVZ04071.1"/>
    <property type="molecule type" value="Genomic_DNA"/>
</dbReference>
<feature type="zinc finger region" description="dksA C4-type" evidence="4">
    <location>
        <begin position="80"/>
        <end position="104"/>
    </location>
</feature>
<dbReference type="InterPro" id="IPR037187">
    <property type="entry name" value="DnaK_N"/>
</dbReference>
<comment type="caution">
    <text evidence="6">The sequence shown here is derived from an EMBL/GenBank/DDBJ whole genome shotgun (WGS) entry which is preliminary data.</text>
</comment>
<keyword evidence="2" id="KW-0863">Zinc-finger</keyword>
<keyword evidence="1" id="KW-0479">Metal-binding</keyword>
<proteinExistence type="predicted"/>
<dbReference type="PANTHER" id="PTHR33823">
    <property type="entry name" value="RNA POLYMERASE-BINDING TRANSCRIPTION FACTOR DKSA-RELATED"/>
    <property type="match status" value="1"/>
</dbReference>
<sequence>MEISIARSRLEEMRADLDRTVSVLMGEHHLVRGGGADPGDAGSNLTEADRNAASVQTALTQRAEVLAALARIDDGSYGRCVDCSSPVPEPRLEARPATARCVPCQAKRDRRRY</sequence>
<dbReference type="OrthoDB" id="1121111at2"/>
<evidence type="ECO:0000256" key="2">
    <source>
        <dbReference type="ARBA" id="ARBA00022771"/>
    </source>
</evidence>
<dbReference type="RefSeq" id="WP_145853941.1">
    <property type="nucleotide sequence ID" value="NZ_RPFW01000003.1"/>
</dbReference>
<dbReference type="AlphaFoldDB" id="A0A6P2C156"/>
<dbReference type="GO" id="GO:0008270">
    <property type="term" value="F:zinc ion binding"/>
    <property type="evidence" value="ECO:0007669"/>
    <property type="project" value="UniProtKB-KW"/>
</dbReference>
<evidence type="ECO:0000313" key="6">
    <source>
        <dbReference type="EMBL" id="TVZ04071.1"/>
    </source>
</evidence>
<keyword evidence="7" id="KW-1185">Reference proteome</keyword>
<reference evidence="6 7" key="1">
    <citation type="submission" date="2018-11" db="EMBL/GenBank/DDBJ databases">
        <title>Trebonia kvetii gen.nov., sp.nov., a novel acidophilic actinobacterium, and proposal of the new actinobacterial family Treboniaceae fam. nov.</title>
        <authorList>
            <person name="Rapoport D."/>
            <person name="Sagova-Mareckova M."/>
            <person name="Sedlacek I."/>
            <person name="Provaznik J."/>
            <person name="Kralova S."/>
            <person name="Pavlinic D."/>
            <person name="Benes V."/>
            <person name="Kopecky J."/>
        </authorList>
    </citation>
    <scope>NUCLEOTIDE SEQUENCE [LARGE SCALE GENOMIC DNA]</scope>
    <source>
        <strain evidence="6 7">15Tr583</strain>
    </source>
</reference>
<accession>A0A6P2C156</accession>
<feature type="domain" description="Zinc finger DksA/TraR C4-type" evidence="5">
    <location>
        <begin position="75"/>
        <end position="110"/>
    </location>
</feature>
<dbReference type="PANTHER" id="PTHR33823:SF2">
    <property type="entry name" value="RNA POLYMERASE-BINDING TRANSCRIPTION FACTOR DKSA"/>
    <property type="match status" value="1"/>
</dbReference>
<dbReference type="PROSITE" id="PS51128">
    <property type="entry name" value="ZF_DKSA_2"/>
    <property type="match status" value="1"/>
</dbReference>
<gene>
    <name evidence="6" type="ORF">EAS64_16780</name>
</gene>
<name>A0A6P2C156_9ACTN</name>
<evidence type="ECO:0000259" key="5">
    <source>
        <dbReference type="Pfam" id="PF01258"/>
    </source>
</evidence>
<evidence type="ECO:0000313" key="7">
    <source>
        <dbReference type="Proteomes" id="UP000460272"/>
    </source>
</evidence>
<dbReference type="Proteomes" id="UP000460272">
    <property type="component" value="Unassembled WGS sequence"/>
</dbReference>
<dbReference type="SUPFAM" id="SSF57716">
    <property type="entry name" value="Glucocorticoid receptor-like (DNA-binding domain)"/>
    <property type="match status" value="1"/>
</dbReference>
<dbReference type="Gene3D" id="1.20.120.910">
    <property type="entry name" value="DksA, coiled-coil domain"/>
    <property type="match status" value="1"/>
</dbReference>
<evidence type="ECO:0000256" key="3">
    <source>
        <dbReference type="ARBA" id="ARBA00022833"/>
    </source>
</evidence>
<protein>
    <submittedName>
        <fullName evidence="6">Conjugal transfer protein TraR</fullName>
    </submittedName>
</protein>
<dbReference type="Pfam" id="PF01258">
    <property type="entry name" value="zf-dskA_traR"/>
    <property type="match status" value="1"/>
</dbReference>